<feature type="transmembrane region" description="Helical" evidence="8">
    <location>
        <begin position="21"/>
        <end position="46"/>
    </location>
</feature>
<dbReference type="InterPro" id="IPR041118">
    <property type="entry name" value="Rx_N"/>
</dbReference>
<reference evidence="11" key="2">
    <citation type="submission" date="2013-12" db="EMBL/GenBank/DDBJ databases">
        <authorList>
            <person name="Yu Y."/>
            <person name="Lee S."/>
            <person name="de Baynast K."/>
            <person name="Wissotski M."/>
            <person name="Liu L."/>
            <person name="Talag J."/>
            <person name="Goicoechea J."/>
            <person name="Angelova A."/>
            <person name="Jetty R."/>
            <person name="Kudrna D."/>
            <person name="Golser W."/>
            <person name="Rivera L."/>
            <person name="Zhang J."/>
            <person name="Wing R."/>
        </authorList>
    </citation>
    <scope>NUCLEOTIDE SEQUENCE</scope>
</reference>
<comment type="similarity">
    <text evidence="1">Belongs to the disease resistance NB-LRR family.</text>
</comment>
<dbReference type="Gene3D" id="3.80.10.10">
    <property type="entry name" value="Ribonuclease Inhibitor"/>
    <property type="match status" value="1"/>
</dbReference>
<evidence type="ECO:0000256" key="8">
    <source>
        <dbReference type="SAM" id="Phobius"/>
    </source>
</evidence>
<dbReference type="GO" id="GO:0009626">
    <property type="term" value="P:plant-type hypersensitive response"/>
    <property type="evidence" value="ECO:0007669"/>
    <property type="project" value="UniProtKB-ARBA"/>
</dbReference>
<dbReference type="Pfam" id="PF18052">
    <property type="entry name" value="Rx_N"/>
    <property type="match status" value="1"/>
</dbReference>
<dbReference type="FunFam" id="1.10.10.10:FF:000322">
    <property type="entry name" value="Probable disease resistance protein At1g63360"/>
    <property type="match status" value="1"/>
</dbReference>
<keyword evidence="8" id="KW-1133">Transmembrane helix</keyword>
<evidence type="ECO:0000256" key="3">
    <source>
        <dbReference type="ARBA" id="ARBA00022737"/>
    </source>
</evidence>
<evidence type="ECO:0000259" key="9">
    <source>
        <dbReference type="SMART" id="SM00382"/>
    </source>
</evidence>
<keyword evidence="11" id="KW-1185">Reference proteome</keyword>
<dbReference type="Pfam" id="PF23559">
    <property type="entry name" value="WHD_DRP"/>
    <property type="match status" value="1"/>
</dbReference>
<dbReference type="STRING" id="77586.A0A0D9VG78"/>
<dbReference type="SUPFAM" id="SSF52540">
    <property type="entry name" value="P-loop containing nucleoside triphosphate hydrolases"/>
    <property type="match status" value="1"/>
</dbReference>
<dbReference type="PRINTS" id="PR00364">
    <property type="entry name" value="DISEASERSIST"/>
</dbReference>
<keyword evidence="6" id="KW-0067">ATP-binding</keyword>
<sequence length="1050" mass="119683">MKQADQQPNRFGRLSVVPNRLLAFFFVGFLRQVCPMVVIIESFVGLCLGKLQRMITEEAILILGVKEELIELQQRIEQIKPYLNDAEQRGTEHSAFNKWLGRLKDAMYDADDIVDLARFEGTKLLADHPQGSSGKPTSYTGFSTFSCFSNIHIRHEIGGKIRNLNKIIKSIAKDKVFLTGNRAQSTERSSSASKMTNSSPLVEPNLVGKEVMNDSKKLVNLILTHNDKKAYKIAIVGIGGVGKTTLAQKIYNDIKLKGNFNKQAWVCVSKDYSPASVLRHILRITEVHHDADESIGELLNRLASAIKDKSFFLVLDDVWQSDVWTNLLRIPMHAAATGTILFTTRYDTIARELGSSYIHRVELLSVDVGWELLWKSMDITEEKQVQNLRDIGIEIVKKCGLLPLAIKVIARVLAPKDQSQNEWKKILNKSTWSMNKLPSEISGAFYLSYEDLPSNLKQCFRYCAVYPEDSYINMYDITKMWIAEGFIDEQEGQLLEDTAEEYYYELVRRNLLQRDYSNFLQYVCKMHDLVRQLACHLTRDECFVGDPESLGGNRLHRLRCISVVTEKDMVVVPNIGKEKVKVRTFSNASSPLRIDDKIFKRFLCLRVLDLSYSQIQNISCHIGKLIHLRFLDLHGTNISCLPESIGFLINLQTLDLSSCSSLQTLPLEIIKLGNLRCLCLHKTPINQVPKGISWLKLLNDLEGFPVGGYNDNTSTQSGWHLEELAPLLHLRNIEIIKLERAVQCSTDPIVHDKKYLKILSLCCTQHRNKPYLEMDVNNIEKIFEQLIPPRSLEDLVIEGFFGRRNPTWLSNNYLSSLLYLNIIHCKSWVHLPPVGQLPELKYLRIVGATSVSKVGREFVGCLVDNPISTEIIAFPKLEWLVIDNMPNWEEWSFVKEDVVAATQGENDGATAKGKQKGMFLRLKLFPRLEKLDIVRCPMLRALPEQLSQVTSLKILQLRKAGRLKMVENVPFLSDFLLITGCGCLQRVYNLPLVERLKVRRCPQLRSVNRLGSLRLLSLGARMQKISSPWILRLQEQRQLLHGEDLDVIIG</sequence>
<dbReference type="InterPro" id="IPR036388">
    <property type="entry name" value="WH-like_DNA-bd_sf"/>
</dbReference>
<name>A0A0D9VG78_9ORYZ</name>
<keyword evidence="3" id="KW-0677">Repeat</keyword>
<keyword evidence="5" id="KW-0611">Plant defense</keyword>
<keyword evidence="7" id="KW-0175">Coiled coil</keyword>
<organism evidence="10 11">
    <name type="scientific">Leersia perrieri</name>
    <dbReference type="NCBI Taxonomy" id="77586"/>
    <lineage>
        <taxon>Eukaryota</taxon>
        <taxon>Viridiplantae</taxon>
        <taxon>Streptophyta</taxon>
        <taxon>Embryophyta</taxon>
        <taxon>Tracheophyta</taxon>
        <taxon>Spermatophyta</taxon>
        <taxon>Magnoliopsida</taxon>
        <taxon>Liliopsida</taxon>
        <taxon>Poales</taxon>
        <taxon>Poaceae</taxon>
        <taxon>BOP clade</taxon>
        <taxon>Oryzoideae</taxon>
        <taxon>Oryzeae</taxon>
        <taxon>Oryzinae</taxon>
        <taxon>Leersia</taxon>
    </lineage>
</organism>
<protein>
    <recommendedName>
        <fullName evidence="9">AAA+ ATPase domain-containing protein</fullName>
    </recommendedName>
</protein>
<dbReference type="EnsemblPlants" id="LPERR02G14020.1">
    <property type="protein sequence ID" value="LPERR02G14020.1"/>
    <property type="gene ID" value="LPERR02G14020"/>
</dbReference>
<dbReference type="Proteomes" id="UP000032180">
    <property type="component" value="Chromosome 2"/>
</dbReference>
<keyword evidence="8" id="KW-0812">Transmembrane</keyword>
<proteinExistence type="inferred from homology"/>
<dbReference type="Gene3D" id="1.10.10.10">
    <property type="entry name" value="Winged helix-like DNA-binding domain superfamily/Winged helix DNA-binding domain"/>
    <property type="match status" value="1"/>
</dbReference>
<dbReference type="InterPro" id="IPR027417">
    <property type="entry name" value="P-loop_NTPase"/>
</dbReference>
<dbReference type="GO" id="GO:0042742">
    <property type="term" value="P:defense response to bacterium"/>
    <property type="evidence" value="ECO:0007669"/>
    <property type="project" value="UniProtKB-ARBA"/>
</dbReference>
<dbReference type="GO" id="GO:0043531">
    <property type="term" value="F:ADP binding"/>
    <property type="evidence" value="ECO:0007669"/>
    <property type="project" value="InterPro"/>
</dbReference>
<dbReference type="InterPro" id="IPR038005">
    <property type="entry name" value="RX-like_CC"/>
</dbReference>
<dbReference type="InterPro" id="IPR002182">
    <property type="entry name" value="NB-ARC"/>
</dbReference>
<dbReference type="CDD" id="cd14798">
    <property type="entry name" value="RX-CC_like"/>
    <property type="match status" value="1"/>
</dbReference>
<evidence type="ECO:0000256" key="7">
    <source>
        <dbReference type="ARBA" id="ARBA00023054"/>
    </source>
</evidence>
<dbReference type="InterPro" id="IPR032675">
    <property type="entry name" value="LRR_dom_sf"/>
</dbReference>
<keyword evidence="2" id="KW-0433">Leucine-rich repeat</keyword>
<dbReference type="HOGENOM" id="CLU_000837_8_6_1"/>
<dbReference type="PANTHER" id="PTHR36766:SF70">
    <property type="entry name" value="DISEASE RESISTANCE PROTEIN RGA4"/>
    <property type="match status" value="1"/>
</dbReference>
<dbReference type="InterPro" id="IPR058922">
    <property type="entry name" value="WHD_DRP"/>
</dbReference>
<dbReference type="eggNOG" id="KOG4658">
    <property type="taxonomic scope" value="Eukaryota"/>
</dbReference>
<dbReference type="Gene3D" id="1.10.8.430">
    <property type="entry name" value="Helical domain of apoptotic protease-activating factors"/>
    <property type="match status" value="1"/>
</dbReference>
<dbReference type="InterPro" id="IPR055414">
    <property type="entry name" value="LRR_R13L4/SHOC2-like"/>
</dbReference>
<reference evidence="10" key="3">
    <citation type="submission" date="2015-04" db="UniProtKB">
        <authorList>
            <consortium name="EnsemblPlants"/>
        </authorList>
    </citation>
    <scope>IDENTIFICATION</scope>
</reference>
<dbReference type="Pfam" id="PF00931">
    <property type="entry name" value="NB-ARC"/>
    <property type="match status" value="1"/>
</dbReference>
<dbReference type="Gene3D" id="3.40.50.300">
    <property type="entry name" value="P-loop containing nucleotide triphosphate hydrolases"/>
    <property type="match status" value="1"/>
</dbReference>
<dbReference type="AlphaFoldDB" id="A0A0D9VG78"/>
<evidence type="ECO:0000256" key="1">
    <source>
        <dbReference type="ARBA" id="ARBA00008894"/>
    </source>
</evidence>
<keyword evidence="4" id="KW-0547">Nucleotide-binding</keyword>
<dbReference type="SMART" id="SM00382">
    <property type="entry name" value="AAA"/>
    <property type="match status" value="1"/>
</dbReference>
<dbReference type="InterPro" id="IPR003593">
    <property type="entry name" value="AAA+_ATPase"/>
</dbReference>
<keyword evidence="8" id="KW-0472">Membrane</keyword>
<evidence type="ECO:0000256" key="2">
    <source>
        <dbReference type="ARBA" id="ARBA00022614"/>
    </source>
</evidence>
<evidence type="ECO:0000256" key="4">
    <source>
        <dbReference type="ARBA" id="ARBA00022741"/>
    </source>
</evidence>
<evidence type="ECO:0000313" key="11">
    <source>
        <dbReference type="Proteomes" id="UP000032180"/>
    </source>
</evidence>
<reference evidence="10 11" key="1">
    <citation type="submission" date="2012-08" db="EMBL/GenBank/DDBJ databases">
        <title>Oryza genome evolution.</title>
        <authorList>
            <person name="Wing R.A."/>
        </authorList>
    </citation>
    <scope>NUCLEOTIDE SEQUENCE</scope>
</reference>
<dbReference type="Pfam" id="PF23598">
    <property type="entry name" value="LRR_14"/>
    <property type="match status" value="1"/>
</dbReference>
<evidence type="ECO:0000256" key="5">
    <source>
        <dbReference type="ARBA" id="ARBA00022821"/>
    </source>
</evidence>
<dbReference type="InterPro" id="IPR042197">
    <property type="entry name" value="Apaf_helical"/>
</dbReference>
<dbReference type="SUPFAM" id="SSF52058">
    <property type="entry name" value="L domain-like"/>
    <property type="match status" value="1"/>
</dbReference>
<evidence type="ECO:0000256" key="6">
    <source>
        <dbReference type="ARBA" id="ARBA00022840"/>
    </source>
</evidence>
<dbReference type="PANTHER" id="PTHR36766">
    <property type="entry name" value="PLANT BROAD-SPECTRUM MILDEW RESISTANCE PROTEIN RPW8"/>
    <property type="match status" value="1"/>
</dbReference>
<accession>A0A0D9VG78</accession>
<feature type="domain" description="AAA+ ATPase" evidence="9">
    <location>
        <begin position="229"/>
        <end position="367"/>
    </location>
</feature>
<dbReference type="GO" id="GO:0005524">
    <property type="term" value="F:ATP binding"/>
    <property type="evidence" value="ECO:0007669"/>
    <property type="project" value="UniProtKB-KW"/>
</dbReference>
<dbReference type="GO" id="GO:0002758">
    <property type="term" value="P:innate immune response-activating signaling pathway"/>
    <property type="evidence" value="ECO:0007669"/>
    <property type="project" value="UniProtKB-ARBA"/>
</dbReference>
<dbReference type="Gramene" id="LPERR02G14020.1">
    <property type="protein sequence ID" value="LPERR02G14020.1"/>
    <property type="gene ID" value="LPERR02G14020"/>
</dbReference>
<dbReference type="Gene3D" id="1.20.5.4130">
    <property type="match status" value="1"/>
</dbReference>
<evidence type="ECO:0000313" key="10">
    <source>
        <dbReference type="EnsemblPlants" id="LPERR02G14020.1"/>
    </source>
</evidence>